<sequence length="562" mass="67044">MSINSIENFSNEFFYEIFDYLDACEIYYAFSNLNYRFQQLINSSSLLLKLTFNYSQLQEIFMNNYQQILHFNKNQIFSIHLWISENTNQIISSFTIDSSFNCLESLIFDSIEPDILISLLPKLICLPRLFSLIIDTCSIEKDLGDIYRLIFNLPKLKYIKYTAIESNDFDIKISLPIATNEQISSIEHLIMDHPCALDELFVIISYTPHLRHLKFLSLTDRNVNIKNIKPIKLPNLTHLSIHIYRKMSFNVFDTFISKLNSKIKILSLTTLVEDITYLDANRWEKFILTKLPQLEKFYFKYSAYFEENYETPMYFGQCDQFISSFWLQRQWILETEIEFENIIYSISPYKKRWYEYDTQHNMINSFDQLSKSIRLSLDEVRPEQWTKTIFIDDYINHILTVTQIYHLEIHVKIFTDKLMEILHLLSEIKTLKIYSLPILQQGDLSEEEIEFLCVLLPKNQITKICFQHMKDMDELYMLTLICSRINHLQIKCIDYMHAELLTGLILTQIKGISKSSLRLLCFSIPEAHDEMCEKLEKMIDIENLHFDFMIKHVMDKIYLQWK</sequence>
<feature type="domain" description="F-box" evidence="1">
    <location>
        <begin position="3"/>
        <end position="50"/>
    </location>
</feature>
<accession>A0A814J452</accession>
<evidence type="ECO:0000313" key="4">
    <source>
        <dbReference type="Proteomes" id="UP000663854"/>
    </source>
</evidence>
<dbReference type="Proteomes" id="UP000663854">
    <property type="component" value="Unassembled WGS sequence"/>
</dbReference>
<evidence type="ECO:0000313" key="2">
    <source>
        <dbReference type="EMBL" id="CAF1031693.1"/>
    </source>
</evidence>
<evidence type="ECO:0000259" key="1">
    <source>
        <dbReference type="PROSITE" id="PS50181"/>
    </source>
</evidence>
<reference evidence="2" key="1">
    <citation type="submission" date="2021-02" db="EMBL/GenBank/DDBJ databases">
        <authorList>
            <person name="Nowell W R."/>
        </authorList>
    </citation>
    <scope>NUCLEOTIDE SEQUENCE</scope>
</reference>
<dbReference type="InterPro" id="IPR001810">
    <property type="entry name" value="F-box_dom"/>
</dbReference>
<proteinExistence type="predicted"/>
<dbReference type="EMBL" id="CAJNOH010000409">
    <property type="protein sequence ID" value="CAF1031693.1"/>
    <property type="molecule type" value="Genomic_DNA"/>
</dbReference>
<dbReference type="AlphaFoldDB" id="A0A814J452"/>
<organism evidence="2 4">
    <name type="scientific">Rotaria sordida</name>
    <dbReference type="NCBI Taxonomy" id="392033"/>
    <lineage>
        <taxon>Eukaryota</taxon>
        <taxon>Metazoa</taxon>
        <taxon>Spiralia</taxon>
        <taxon>Gnathifera</taxon>
        <taxon>Rotifera</taxon>
        <taxon>Eurotatoria</taxon>
        <taxon>Bdelloidea</taxon>
        <taxon>Philodinida</taxon>
        <taxon>Philodinidae</taxon>
        <taxon>Rotaria</taxon>
    </lineage>
</organism>
<dbReference type="EMBL" id="CAJNOL010000767">
    <property type="protein sequence ID" value="CAF1192872.1"/>
    <property type="molecule type" value="Genomic_DNA"/>
</dbReference>
<gene>
    <name evidence="3" type="ORF">JXQ802_LOCUS23981</name>
    <name evidence="2" type="ORF">PYM288_LOCUS16170</name>
</gene>
<comment type="caution">
    <text evidence="2">The sequence shown here is derived from an EMBL/GenBank/DDBJ whole genome shotgun (WGS) entry which is preliminary data.</text>
</comment>
<protein>
    <recommendedName>
        <fullName evidence="1">F-box domain-containing protein</fullName>
    </recommendedName>
</protein>
<dbReference type="PROSITE" id="PS50181">
    <property type="entry name" value="FBOX"/>
    <property type="match status" value="1"/>
</dbReference>
<keyword evidence="5" id="KW-1185">Reference proteome</keyword>
<name>A0A814J452_9BILA</name>
<evidence type="ECO:0000313" key="3">
    <source>
        <dbReference type="EMBL" id="CAF1192872.1"/>
    </source>
</evidence>
<evidence type="ECO:0000313" key="5">
    <source>
        <dbReference type="Proteomes" id="UP000663870"/>
    </source>
</evidence>
<dbReference type="Proteomes" id="UP000663870">
    <property type="component" value="Unassembled WGS sequence"/>
</dbReference>